<dbReference type="NCBIfam" id="TIGR00639">
    <property type="entry name" value="PurN"/>
    <property type="match status" value="1"/>
</dbReference>
<comment type="function">
    <text evidence="4">Catalyzes the transfer of a formyl group from 10-formyltetrahydrofolate to 5-phospho-ribosyl-glycinamide (GAR), producing 5-phospho-ribosyl-N-formylglycinamide (FGAR) and tetrahydrofolate.</text>
</comment>
<evidence type="ECO:0000259" key="5">
    <source>
        <dbReference type="Pfam" id="PF00551"/>
    </source>
</evidence>
<dbReference type="eggNOG" id="COG0299">
    <property type="taxonomic scope" value="Bacteria"/>
</dbReference>
<proteinExistence type="inferred from homology"/>
<feature type="binding site" evidence="4">
    <location>
        <position position="111"/>
    </location>
    <ligand>
        <name>(6R)-10-formyltetrahydrofolate</name>
        <dbReference type="ChEBI" id="CHEBI:195366"/>
    </ligand>
</feature>
<protein>
    <recommendedName>
        <fullName evidence="4">Phosphoribosylglycinamide formyltransferase</fullName>
        <ecNumber evidence="4">2.1.2.2</ecNumber>
    </recommendedName>
    <alternativeName>
        <fullName evidence="4">5'-phosphoribosylglycinamide transformylase</fullName>
    </alternativeName>
    <alternativeName>
        <fullName evidence="4">GAR transformylase</fullName>
        <shortName evidence="4">GART</shortName>
    </alternativeName>
</protein>
<dbReference type="GO" id="GO:0005829">
    <property type="term" value="C:cytosol"/>
    <property type="evidence" value="ECO:0007669"/>
    <property type="project" value="TreeGrafter"/>
</dbReference>
<evidence type="ECO:0000313" key="6">
    <source>
        <dbReference type="EMBL" id="ERL47565.1"/>
    </source>
</evidence>
<evidence type="ECO:0000313" key="7">
    <source>
        <dbReference type="Proteomes" id="UP000016762"/>
    </source>
</evidence>
<dbReference type="HAMAP" id="MF_01930">
    <property type="entry name" value="PurN"/>
    <property type="match status" value="1"/>
</dbReference>
<dbReference type="InterPro" id="IPR002376">
    <property type="entry name" value="Formyl_transf_N"/>
</dbReference>
<dbReference type="EC" id="2.1.2.2" evidence="4"/>
<evidence type="ECO:0000256" key="4">
    <source>
        <dbReference type="HAMAP-Rule" id="MF_01930"/>
    </source>
</evidence>
<feature type="binding site" evidence="4">
    <location>
        <begin position="16"/>
        <end position="18"/>
    </location>
    <ligand>
        <name>N(1)-(5-phospho-beta-D-ribosyl)glycinamide</name>
        <dbReference type="ChEBI" id="CHEBI:143788"/>
    </ligand>
</feature>
<dbReference type="OrthoDB" id="9806170at2"/>
<name>U2WVI8_9PROT</name>
<organism evidence="6 7">
    <name type="scientific">Candidatus Micropelagius thuwalensis</name>
    <dbReference type="NCBI Taxonomy" id="1397666"/>
    <lineage>
        <taxon>Bacteria</taxon>
        <taxon>Pseudomonadati</taxon>
        <taxon>Pseudomonadota</taxon>
        <taxon>Alphaproteobacteria</taxon>
        <taxon>PS1 clade</taxon>
        <taxon>Candidatus Micropelagius</taxon>
    </lineage>
</organism>
<dbReference type="InterPro" id="IPR036477">
    <property type="entry name" value="Formyl_transf_N_sf"/>
</dbReference>
<dbReference type="UniPathway" id="UPA00074">
    <property type="reaction ID" value="UER00126"/>
</dbReference>
<dbReference type="Proteomes" id="UP000016762">
    <property type="component" value="Unassembled WGS sequence"/>
</dbReference>
<dbReference type="SUPFAM" id="SSF53328">
    <property type="entry name" value="Formyltransferase"/>
    <property type="match status" value="1"/>
</dbReference>
<dbReference type="RefSeq" id="WP_021776583.1">
    <property type="nucleotide sequence ID" value="NZ_AWXE01000001.1"/>
</dbReference>
<dbReference type="STRING" id="1397666.RS24_00534"/>
<sequence length="195" mass="21773">MTTASTRIAILFSGTGTNLRNLAAHINAAHVPATLELAICNRPEAKGLDFCRDNNIPHELINHTDYSDRADFDAAMQTALQAADIELICAAGFMRLLTPEFVNYWQDRIINIHPSLLPAYKGLHTHRRVLEAGENTHGCTVHLIRPEMDEGPILVQKQVYVFPTDTEDTLAARVMEQELIAYPEALDIMLSRLRG</sequence>
<keyword evidence="7" id="KW-1185">Reference proteome</keyword>
<keyword evidence="3 4" id="KW-0658">Purine biosynthesis</keyword>
<feature type="site" description="Raises pKa of active site His" evidence="4">
    <location>
        <position position="149"/>
    </location>
</feature>
<keyword evidence="6" id="KW-0378">Hydrolase</keyword>
<dbReference type="GO" id="GO:0016787">
    <property type="term" value="F:hydrolase activity"/>
    <property type="evidence" value="ECO:0007669"/>
    <property type="project" value="UniProtKB-KW"/>
</dbReference>
<comment type="similarity">
    <text evidence="4">Belongs to the GART family.</text>
</comment>
<evidence type="ECO:0000256" key="2">
    <source>
        <dbReference type="ARBA" id="ARBA00022679"/>
    </source>
</evidence>
<dbReference type="Pfam" id="PF00551">
    <property type="entry name" value="Formyl_trans_N"/>
    <property type="match status" value="1"/>
</dbReference>
<comment type="pathway">
    <text evidence="1 4">Purine metabolism; IMP biosynthesis via de novo pathway; N(2)-formyl-N(1)-(5-phospho-D-ribosyl)glycinamide from N(1)-(5-phospho-D-ribosyl)glycinamide (10-formyl THF route): step 1/1.</text>
</comment>
<feature type="binding site" evidence="4">
    <location>
        <begin position="94"/>
        <end position="97"/>
    </location>
    <ligand>
        <name>(6R)-10-formyltetrahydrofolate</name>
        <dbReference type="ChEBI" id="CHEBI:195366"/>
    </ligand>
</feature>
<dbReference type="EMBL" id="AWXE01000001">
    <property type="protein sequence ID" value="ERL47565.1"/>
    <property type="molecule type" value="Genomic_DNA"/>
</dbReference>
<keyword evidence="2 4" id="KW-0808">Transferase</keyword>
<dbReference type="InterPro" id="IPR004607">
    <property type="entry name" value="GART"/>
</dbReference>
<dbReference type="PANTHER" id="PTHR43369">
    <property type="entry name" value="PHOSPHORIBOSYLGLYCINAMIDE FORMYLTRANSFERASE"/>
    <property type="match status" value="1"/>
</dbReference>
<reference evidence="6 7" key="1">
    <citation type="journal article" date="2014" name="FEMS Microbiol. Ecol.">
        <title>Genomic differentiation among two strains of the PS1 clade isolated from geographically separated marine habitats.</title>
        <authorList>
            <person name="Jimenez-Infante F."/>
            <person name="Ngugi D.K."/>
            <person name="Alam I."/>
            <person name="Rashid M."/>
            <person name="Baalawi W."/>
            <person name="Kamau A.A."/>
            <person name="Bajic V.B."/>
            <person name="Stingl U."/>
        </authorList>
    </citation>
    <scope>NUCLEOTIDE SEQUENCE [LARGE SCALE GENOMIC DNA]</scope>
    <source>
        <strain evidence="6 7">RS24</strain>
    </source>
</reference>
<dbReference type="PATRIC" id="fig|1397666.3.peg.475"/>
<gene>
    <name evidence="4" type="primary">purN</name>
    <name evidence="6" type="ORF">RS24_00534</name>
</gene>
<dbReference type="AlphaFoldDB" id="U2WVI8"/>
<accession>U2WVI8</accession>
<dbReference type="Gene3D" id="3.40.50.170">
    <property type="entry name" value="Formyl transferase, N-terminal domain"/>
    <property type="match status" value="1"/>
</dbReference>
<dbReference type="CDD" id="cd08645">
    <property type="entry name" value="FMT_core_GART"/>
    <property type="match status" value="1"/>
</dbReference>
<comment type="catalytic activity">
    <reaction evidence="4">
        <text>N(1)-(5-phospho-beta-D-ribosyl)glycinamide + (6R)-10-formyltetrahydrofolate = N(2)-formyl-N(1)-(5-phospho-beta-D-ribosyl)glycinamide + (6S)-5,6,7,8-tetrahydrofolate + H(+)</text>
        <dbReference type="Rhea" id="RHEA:15053"/>
        <dbReference type="ChEBI" id="CHEBI:15378"/>
        <dbReference type="ChEBI" id="CHEBI:57453"/>
        <dbReference type="ChEBI" id="CHEBI:143788"/>
        <dbReference type="ChEBI" id="CHEBI:147286"/>
        <dbReference type="ChEBI" id="CHEBI:195366"/>
        <dbReference type="EC" id="2.1.2.2"/>
    </reaction>
</comment>
<evidence type="ECO:0000256" key="3">
    <source>
        <dbReference type="ARBA" id="ARBA00022755"/>
    </source>
</evidence>
<evidence type="ECO:0000256" key="1">
    <source>
        <dbReference type="ARBA" id="ARBA00005054"/>
    </source>
</evidence>
<feature type="active site" description="Proton donor" evidence="4">
    <location>
        <position position="113"/>
    </location>
</feature>
<dbReference type="GO" id="GO:0004644">
    <property type="term" value="F:phosphoribosylglycinamide formyltransferase activity"/>
    <property type="evidence" value="ECO:0007669"/>
    <property type="project" value="UniProtKB-UniRule"/>
</dbReference>
<comment type="caution">
    <text evidence="6">The sequence shown here is derived from an EMBL/GenBank/DDBJ whole genome shotgun (WGS) entry which is preliminary data.</text>
</comment>
<dbReference type="GO" id="GO:0006189">
    <property type="term" value="P:'de novo' IMP biosynthetic process"/>
    <property type="evidence" value="ECO:0007669"/>
    <property type="project" value="UniProtKB-UniRule"/>
</dbReference>
<feature type="binding site" evidence="4">
    <location>
        <position position="69"/>
    </location>
    <ligand>
        <name>(6R)-10-formyltetrahydrofolate</name>
        <dbReference type="ChEBI" id="CHEBI:195366"/>
    </ligand>
</feature>
<dbReference type="PANTHER" id="PTHR43369:SF2">
    <property type="entry name" value="PHOSPHORIBOSYLGLYCINAMIDE FORMYLTRANSFERASE"/>
    <property type="match status" value="1"/>
</dbReference>
<feature type="domain" description="Formyl transferase N-terminal" evidence="5">
    <location>
        <begin position="7"/>
        <end position="186"/>
    </location>
</feature>